<dbReference type="PANTHER" id="PTHR47968">
    <property type="entry name" value="CENTROMERE PROTEIN E"/>
    <property type="match status" value="1"/>
</dbReference>
<protein>
    <recommendedName>
        <fullName evidence="5">Kinesin motor domain-containing protein</fullName>
    </recommendedName>
</protein>
<evidence type="ECO:0000256" key="2">
    <source>
        <dbReference type="ARBA" id="ARBA00023175"/>
    </source>
</evidence>
<dbReference type="SMART" id="SM00129">
    <property type="entry name" value="KISc"/>
    <property type="match status" value="1"/>
</dbReference>
<reference evidence="6 7" key="1">
    <citation type="journal article" date="2023" name="Life. Sci Alliance">
        <title>Evolutionary insights into 3D genome organization and epigenetic landscape of Vigna mungo.</title>
        <authorList>
            <person name="Junaid A."/>
            <person name="Singh B."/>
            <person name="Bhatia S."/>
        </authorList>
    </citation>
    <scope>NUCLEOTIDE SEQUENCE [LARGE SCALE GENOMIC DNA]</scope>
    <source>
        <strain evidence="6">Urdbean</strain>
    </source>
</reference>
<sequence length="137" mass="15284">MEKIHVSVRAKPLSQDDEKTSPWRISGNSIAISNLSNFDFAEVYEARTKDIVEAAVRGFNGTVFAYGQTNSGKTYTMRGSKAEPGVIPLAVNDLFQIIQQFFIHTYRSKKSTYVHKACLDTIQARRAFGASVFRANS</sequence>
<feature type="region of interest" description="Disordered" evidence="4">
    <location>
        <begin position="1"/>
        <end position="20"/>
    </location>
</feature>
<dbReference type="AlphaFoldDB" id="A0AAQ3RDQ2"/>
<dbReference type="EMBL" id="CP144690">
    <property type="protein sequence ID" value="WVY89157.1"/>
    <property type="molecule type" value="Genomic_DNA"/>
</dbReference>
<dbReference type="GO" id="GO:0005524">
    <property type="term" value="F:ATP binding"/>
    <property type="evidence" value="ECO:0007669"/>
    <property type="project" value="UniProtKB-UniRule"/>
</dbReference>
<evidence type="ECO:0000256" key="3">
    <source>
        <dbReference type="PROSITE-ProRule" id="PRU00283"/>
    </source>
</evidence>
<gene>
    <name evidence="6" type="ORF">V8G54_034671</name>
</gene>
<dbReference type="GO" id="GO:0003777">
    <property type="term" value="F:microtubule motor activity"/>
    <property type="evidence" value="ECO:0007669"/>
    <property type="project" value="InterPro"/>
</dbReference>
<evidence type="ECO:0000313" key="6">
    <source>
        <dbReference type="EMBL" id="WVY89157.1"/>
    </source>
</evidence>
<dbReference type="Pfam" id="PF00225">
    <property type="entry name" value="Kinesin"/>
    <property type="match status" value="1"/>
</dbReference>
<feature type="domain" description="Kinesin motor" evidence="5">
    <location>
        <begin position="3"/>
        <end position="137"/>
    </location>
</feature>
<evidence type="ECO:0000256" key="1">
    <source>
        <dbReference type="ARBA" id="ARBA00023054"/>
    </source>
</evidence>
<evidence type="ECO:0000259" key="5">
    <source>
        <dbReference type="PROSITE" id="PS50067"/>
    </source>
</evidence>
<dbReference type="InterPro" id="IPR036961">
    <property type="entry name" value="Kinesin_motor_dom_sf"/>
</dbReference>
<dbReference type="Gene3D" id="3.40.850.10">
    <property type="entry name" value="Kinesin motor domain"/>
    <property type="match status" value="1"/>
</dbReference>
<keyword evidence="7" id="KW-1185">Reference proteome</keyword>
<dbReference type="InterPro" id="IPR027417">
    <property type="entry name" value="P-loop_NTPase"/>
</dbReference>
<proteinExistence type="inferred from homology"/>
<accession>A0AAQ3RDQ2</accession>
<evidence type="ECO:0000256" key="4">
    <source>
        <dbReference type="SAM" id="MobiDB-lite"/>
    </source>
</evidence>
<dbReference type="GO" id="GO:0007018">
    <property type="term" value="P:microtubule-based movement"/>
    <property type="evidence" value="ECO:0007669"/>
    <property type="project" value="InterPro"/>
</dbReference>
<keyword evidence="3" id="KW-0547">Nucleotide-binding</keyword>
<dbReference type="GO" id="GO:0008017">
    <property type="term" value="F:microtubule binding"/>
    <property type="evidence" value="ECO:0007669"/>
    <property type="project" value="InterPro"/>
</dbReference>
<evidence type="ECO:0000313" key="7">
    <source>
        <dbReference type="Proteomes" id="UP001374535"/>
    </source>
</evidence>
<keyword evidence="3" id="KW-0067">ATP-binding</keyword>
<dbReference type="Proteomes" id="UP001374535">
    <property type="component" value="Chromosome 11"/>
</dbReference>
<dbReference type="PROSITE" id="PS50067">
    <property type="entry name" value="KINESIN_MOTOR_2"/>
    <property type="match status" value="1"/>
</dbReference>
<keyword evidence="1" id="KW-0175">Coiled coil</keyword>
<dbReference type="PANTHER" id="PTHR47968:SF75">
    <property type="entry name" value="CENTROMERE-ASSOCIATED PROTEIN E"/>
    <property type="match status" value="1"/>
</dbReference>
<dbReference type="InterPro" id="IPR001752">
    <property type="entry name" value="Kinesin_motor_dom"/>
</dbReference>
<name>A0AAQ3RDQ2_VIGMU</name>
<dbReference type="InterPro" id="IPR027640">
    <property type="entry name" value="Kinesin-like_fam"/>
</dbReference>
<dbReference type="SUPFAM" id="SSF52540">
    <property type="entry name" value="P-loop containing nucleoside triphosphate hydrolases"/>
    <property type="match status" value="1"/>
</dbReference>
<feature type="binding site" evidence="3">
    <location>
        <begin position="67"/>
        <end position="74"/>
    </location>
    <ligand>
        <name>ATP</name>
        <dbReference type="ChEBI" id="CHEBI:30616"/>
    </ligand>
</feature>
<keyword evidence="2 3" id="KW-0505">Motor protein</keyword>
<comment type="similarity">
    <text evidence="3">Belongs to the TRAFAC class myosin-kinesin ATPase superfamily. Kinesin family.</text>
</comment>
<organism evidence="6 7">
    <name type="scientific">Vigna mungo</name>
    <name type="common">Black gram</name>
    <name type="synonym">Phaseolus mungo</name>
    <dbReference type="NCBI Taxonomy" id="3915"/>
    <lineage>
        <taxon>Eukaryota</taxon>
        <taxon>Viridiplantae</taxon>
        <taxon>Streptophyta</taxon>
        <taxon>Embryophyta</taxon>
        <taxon>Tracheophyta</taxon>
        <taxon>Spermatophyta</taxon>
        <taxon>Magnoliopsida</taxon>
        <taxon>eudicotyledons</taxon>
        <taxon>Gunneridae</taxon>
        <taxon>Pentapetalae</taxon>
        <taxon>rosids</taxon>
        <taxon>fabids</taxon>
        <taxon>Fabales</taxon>
        <taxon>Fabaceae</taxon>
        <taxon>Papilionoideae</taxon>
        <taxon>50 kb inversion clade</taxon>
        <taxon>NPAAA clade</taxon>
        <taxon>indigoferoid/millettioid clade</taxon>
        <taxon>Phaseoleae</taxon>
        <taxon>Vigna</taxon>
    </lineage>
</organism>